<dbReference type="EMBL" id="CM039175">
    <property type="protein sequence ID" value="KAH9740289.1"/>
    <property type="molecule type" value="Genomic_DNA"/>
</dbReference>
<gene>
    <name evidence="1" type="ORF">KPL71_019428</name>
</gene>
<protein>
    <submittedName>
        <fullName evidence="1">Protein IMPAIRED IN BABA-INDUCED STERILITY 1</fullName>
    </submittedName>
</protein>
<organism evidence="1 2">
    <name type="scientific">Citrus sinensis</name>
    <name type="common">Sweet orange</name>
    <name type="synonym">Citrus aurantium var. sinensis</name>
    <dbReference type="NCBI Taxonomy" id="2711"/>
    <lineage>
        <taxon>Eukaryota</taxon>
        <taxon>Viridiplantae</taxon>
        <taxon>Streptophyta</taxon>
        <taxon>Embryophyta</taxon>
        <taxon>Tracheophyta</taxon>
        <taxon>Spermatophyta</taxon>
        <taxon>Magnoliopsida</taxon>
        <taxon>eudicotyledons</taxon>
        <taxon>Gunneridae</taxon>
        <taxon>Pentapetalae</taxon>
        <taxon>rosids</taxon>
        <taxon>malvids</taxon>
        <taxon>Sapindales</taxon>
        <taxon>Rutaceae</taxon>
        <taxon>Aurantioideae</taxon>
        <taxon>Citrus</taxon>
    </lineage>
</organism>
<name>A0ACB8K577_CITSI</name>
<comment type="caution">
    <text evidence="1">The sequence shown here is derived from an EMBL/GenBank/DDBJ whole genome shotgun (WGS) entry which is preliminary data.</text>
</comment>
<accession>A0ACB8K577</accession>
<evidence type="ECO:0000313" key="1">
    <source>
        <dbReference type="EMBL" id="KAH9740289.1"/>
    </source>
</evidence>
<dbReference type="Proteomes" id="UP000829398">
    <property type="component" value="Chromosome 6"/>
</dbReference>
<sequence length="711" mass="80037">MGCVSSKKAAKAAGSPVFEASVSKTRASENATLNLNYVFSSKNPSGALDFGSKEGERSEDKPKGSRELKKLKKGSSNKKSNAFSIKLGLSLRHVDAEQIAAGWPAWLTAAAGEAVYGLVPMRAESFEKLEKIGQGTYSSVFRAREVATGKMVALKKVRFDNFQPESIRFMAREIMILRRLDHPNIIKLEGVITSRLSNTIYLVFEYMEHDLAGLSSCHDIKFSEPQVKCYMRQLLHGVEHCHLRGIMHRDIKASNILVNNEGILKLGDFGLANILTSKNKQKLTSRVVTLWYRPPELLMGSTNYNVSVDLWSVGCVFAELLIGKPILKGRTEVEQLHKIFKLCGSPPEEYWKKSKLPHGDMFKPQNPYEGCLRERCKDFTPTAVDLIDTCLSIEPYKRGTASSLLMCEYFTTQPYACDPSSLPKYPPKKEIDAKQRDEARRRKVRARMREPASSKRQRRARQTLQLQEPNNEAHFADRKNNNNDNNTSRTYKGRGSAVGREPRNPTFDTISETSRATSTSHASHGDTVFTVPTQISASSGFAWAKNQQDEVAASLSLRSHTSTFDTSGLGFEDNTSNLTKDDTVIHVKSKEKDLFEASMRPMRMPPNQSHSRAQSLNVQDYLTETCDKEEVGIGRGNGPGQQEQGKVKFSGPLLSESQKIDEILQRNANTIRHANRRSRFYRGTESILRGKKRRSKLSEKKERKTSRRYFM</sequence>
<reference evidence="2" key="1">
    <citation type="journal article" date="2023" name="Hortic. Res.">
        <title>A chromosome-level phased genome enabling allele-level studies in sweet orange: a case study on citrus Huanglongbing tolerance.</title>
        <authorList>
            <person name="Wu B."/>
            <person name="Yu Q."/>
            <person name="Deng Z."/>
            <person name="Duan Y."/>
            <person name="Luo F."/>
            <person name="Gmitter F. Jr."/>
        </authorList>
    </citation>
    <scope>NUCLEOTIDE SEQUENCE [LARGE SCALE GENOMIC DNA]</scope>
    <source>
        <strain evidence="2">cv. Valencia</strain>
    </source>
</reference>
<keyword evidence="2" id="KW-1185">Reference proteome</keyword>
<proteinExistence type="predicted"/>
<evidence type="ECO:0000313" key="2">
    <source>
        <dbReference type="Proteomes" id="UP000829398"/>
    </source>
</evidence>